<feature type="transmembrane region" description="Helical" evidence="11">
    <location>
        <begin position="603"/>
        <end position="627"/>
    </location>
</feature>
<evidence type="ECO:0000313" key="14">
    <source>
        <dbReference type="Proteomes" id="UP000241107"/>
    </source>
</evidence>
<dbReference type="SMART" id="SM00879">
    <property type="entry name" value="Brix"/>
    <property type="match status" value="1"/>
</dbReference>
<dbReference type="InterPro" id="IPR004773">
    <property type="entry name" value="K/Na_transp_Trk1/HKT1"/>
</dbReference>
<evidence type="ECO:0000256" key="8">
    <source>
        <dbReference type="ARBA" id="ARBA00023136"/>
    </source>
</evidence>
<feature type="compositionally biased region" description="Basic and acidic residues" evidence="10">
    <location>
        <begin position="500"/>
        <end position="510"/>
    </location>
</feature>
<keyword evidence="4 11" id="KW-0812">Transmembrane</keyword>
<keyword evidence="5" id="KW-0630">Potassium</keyword>
<comment type="subcellular location">
    <subcellularLocation>
        <location evidence="1">Membrane</location>
        <topology evidence="1">Multi-pass membrane protein</topology>
    </subcellularLocation>
</comment>
<evidence type="ECO:0000256" key="2">
    <source>
        <dbReference type="ARBA" id="ARBA00022448"/>
    </source>
</evidence>
<dbReference type="Proteomes" id="UP000241107">
    <property type="component" value="Unassembled WGS sequence"/>
</dbReference>
<evidence type="ECO:0000256" key="1">
    <source>
        <dbReference type="ARBA" id="ARBA00004141"/>
    </source>
</evidence>
<keyword evidence="8 11" id="KW-0472">Membrane</keyword>
<keyword evidence="7" id="KW-0406">Ion transport</keyword>
<feature type="region of interest" description="Disordered" evidence="10">
    <location>
        <begin position="531"/>
        <end position="551"/>
    </location>
</feature>
<dbReference type="GeneID" id="36567523"/>
<reference evidence="13 14" key="1">
    <citation type="submission" date="2018-03" db="EMBL/GenBank/DDBJ databases">
        <title>Candida pseudohaemulonii genome assembly and annotation.</title>
        <authorList>
            <person name="Munoz J.F."/>
            <person name="Gade L.G."/>
            <person name="Chow N.A."/>
            <person name="Litvintseva A.P."/>
            <person name="Loparev V.N."/>
            <person name="Cuomo C.A."/>
        </authorList>
    </citation>
    <scope>NUCLEOTIDE SEQUENCE [LARGE SCALE GENOMIC DNA]</scope>
    <source>
        <strain evidence="13 14">B12108</strain>
    </source>
</reference>
<evidence type="ECO:0000256" key="3">
    <source>
        <dbReference type="ARBA" id="ARBA00022538"/>
    </source>
</evidence>
<comment type="caution">
    <text evidence="13">The sequence shown here is derived from an EMBL/GenBank/DDBJ whole genome shotgun (WGS) entry which is preliminary data.</text>
</comment>
<name>A0A2P7YK17_9ASCO</name>
<keyword evidence="14" id="KW-1185">Reference proteome</keyword>
<dbReference type="STRING" id="418784.A0A2P7YK17"/>
<evidence type="ECO:0000313" key="13">
    <source>
        <dbReference type="EMBL" id="PSK36311.1"/>
    </source>
</evidence>
<feature type="region of interest" description="Disordered" evidence="10">
    <location>
        <begin position="313"/>
        <end position="343"/>
    </location>
</feature>
<organism evidence="13 14">
    <name type="scientific">Candidozyma pseudohaemuli</name>
    <dbReference type="NCBI Taxonomy" id="418784"/>
    <lineage>
        <taxon>Eukaryota</taxon>
        <taxon>Fungi</taxon>
        <taxon>Dikarya</taxon>
        <taxon>Ascomycota</taxon>
        <taxon>Saccharomycotina</taxon>
        <taxon>Pichiomycetes</taxon>
        <taxon>Metschnikowiaceae</taxon>
        <taxon>Candidozyma</taxon>
    </lineage>
</organism>
<dbReference type="RefSeq" id="XP_024712431.1">
    <property type="nucleotide sequence ID" value="XM_024859459.1"/>
</dbReference>
<dbReference type="GO" id="GO:0140107">
    <property type="term" value="F:high-affinity potassium ion transmembrane transporter activity"/>
    <property type="evidence" value="ECO:0007669"/>
    <property type="project" value="TreeGrafter"/>
</dbReference>
<dbReference type="InterPro" id="IPR051143">
    <property type="entry name" value="TrkH_K-transport"/>
</dbReference>
<dbReference type="NCBIfam" id="TIGR00934">
    <property type="entry name" value="2a38euk"/>
    <property type="match status" value="1"/>
</dbReference>
<dbReference type="PROSITE" id="PS50833">
    <property type="entry name" value="BRIX"/>
    <property type="match status" value="1"/>
</dbReference>
<keyword evidence="2" id="KW-0813">Transport</keyword>
<keyword evidence="13" id="KW-0687">Ribonucleoprotein</keyword>
<feature type="transmembrane region" description="Helical" evidence="11">
    <location>
        <begin position="917"/>
        <end position="935"/>
    </location>
</feature>
<dbReference type="GO" id="GO:0006364">
    <property type="term" value="P:rRNA processing"/>
    <property type="evidence" value="ECO:0007669"/>
    <property type="project" value="InterPro"/>
</dbReference>
<feature type="transmembrane region" description="Helical" evidence="11">
    <location>
        <begin position="676"/>
        <end position="704"/>
    </location>
</feature>
<evidence type="ECO:0000256" key="4">
    <source>
        <dbReference type="ARBA" id="ARBA00022692"/>
    </source>
</evidence>
<gene>
    <name evidence="13" type="ORF">C7M61_004135</name>
</gene>
<feature type="transmembrane region" description="Helical" evidence="11">
    <location>
        <begin position="107"/>
        <end position="131"/>
    </location>
</feature>
<feature type="compositionally biased region" description="Acidic residues" evidence="10">
    <location>
        <begin position="397"/>
        <end position="450"/>
    </location>
</feature>
<keyword evidence="3" id="KW-0633">Potassium transport</keyword>
<dbReference type="VEuPathDB" id="FungiDB:C7M61_004135"/>
<sequence>MASMSRAYQGLRNTFKDKHGKSAGHMLRDTIQAVALAVHPYLKVVIPNFRAAHYFYIIFMTFLGSVIVYPIANFAYIDILFLMSGAATQAGLNTVNLNELRLLQQIFVYIFTTLCTPIFIHSSLLCIRLFWFERQFDNIKESSKLDHKMRKSATLAARSNTKDSTRMNTATNQELGLEHQSLPQKEVSSSSSPASSRINEKTNATNVASSPKPADHAIRFDNLPHPSKRREEVEPSDMYKSIAMLQNKHTRKLSFADEDVLVIKSPKEIERDKNTPIFTRKHLISFSPRGKKKWRLRRGRRRGNWEKLKRTILNSSSGRRSKKGSKKPVDEDADNVSIDSETHDRCKEMKDTLKFVDAVENSDDQAQLDNMDLSDDDADLHVRYDNAYLSGHLDHDESFDDEDDDDHDEEDDDDDVLCDDDEDDDDDDDDAIDNDEDEDEDEDEDIDDDIEYRANLTDNSQAIIDSDDEDDEALDPRQAAPKPGPGEHIETAVPSNRVTKFSEPEKVPRERKAHRRKAIRRWRTPLLISSSNTLRNTPSADGAIRDDSDEELDELEDDNRLTRQMSTNYLSWTPTVGRNSTFVHLTEEQKNELGGVEYRAVKLLFKILAVYYIGFHAMAFCMLIGFIKVDESKAAEMRTFGFSPIWWAFFTAQSTFNDLGLTITPNSMSSFNESPYVLIVCSFFIVIGNTGFPVLLRFLIWLLFKIARPMSLFKESLGFLLDHPRRCFTLLFPSIPTWWLFLILVVLNAVDLVLFVILDLNNDSLSSTPKGLRVLDGLFQAFSTRTAGFSCIDLSQLHPAVQVSYMIMMYISVLPLAISIIRTNVYEEQSLGIYLKAAEEGEDPEATPKNFIGTHLRNQLSFDLWFVFLGLFIICIAEGGKLQANDLRFSVFAVMFEVVSAYGTVGLSLGYPNVNQSLTYKFTTVSKLVIIAMMIRGRHRGLPYSLDRAIMLPDKHMRRRDRVQEHHAIQRATTLESVPTRDTFREEGVSGAVRGLTKAITRTAASYRRNSLFPAPTRLESEERQARERREYLYKKSLELQETAQLEKRQKLKAALASGKPLSKELSEDTELHKNFRYDESEQVDIDDEYSAMSGINDPKIIVTTSRNPSAKLLQFSKEIKLMFPNSMKLNRGTYVIPDLVKLCSRANINDLIVLHEHRGVPTSLTVSHFPHGPSAVFTLHNVKLRHDLPNIGNISEVYPHLIFENFSTVLGQRVVKILKHLFPPGAKKDSSRVITFINNDDFISVRHHVFVKTKDGVELSEVGPRFEMRLHELRLGLLDNKDADVEWKTRRFVRTANRKNYLAD</sequence>
<dbReference type="FunFam" id="3.40.50.10480:FF:000001">
    <property type="entry name" value="IMP4, U3 small nucleolar ribonucleoprotein"/>
    <property type="match status" value="1"/>
</dbReference>
<dbReference type="GO" id="GO:0032040">
    <property type="term" value="C:small-subunit processome"/>
    <property type="evidence" value="ECO:0007669"/>
    <property type="project" value="UniProtKB-ARBA"/>
</dbReference>
<evidence type="ECO:0000256" key="6">
    <source>
        <dbReference type="ARBA" id="ARBA00022989"/>
    </source>
</evidence>
<feature type="region of interest" description="Disordered" evidence="10">
    <location>
        <begin position="175"/>
        <end position="236"/>
    </location>
</feature>
<dbReference type="GO" id="GO:1990573">
    <property type="term" value="P:potassium ion import across plasma membrane"/>
    <property type="evidence" value="ECO:0007669"/>
    <property type="project" value="TreeGrafter"/>
</dbReference>
<dbReference type="Gene3D" id="3.40.50.10480">
    <property type="entry name" value="Probable brix-domain ribosomal biogenesis protein"/>
    <property type="match status" value="1"/>
</dbReference>
<dbReference type="InterPro" id="IPR003445">
    <property type="entry name" value="Cat_transpt"/>
</dbReference>
<dbReference type="GO" id="GO:0042274">
    <property type="term" value="P:ribosomal small subunit biogenesis"/>
    <property type="evidence" value="ECO:0007669"/>
    <property type="project" value="UniProtKB-ARBA"/>
</dbReference>
<dbReference type="InterPro" id="IPR007109">
    <property type="entry name" value="Brix"/>
</dbReference>
<dbReference type="EMBL" id="PYFQ01000012">
    <property type="protein sequence ID" value="PSK36311.1"/>
    <property type="molecule type" value="Genomic_DNA"/>
</dbReference>
<evidence type="ECO:0000256" key="9">
    <source>
        <dbReference type="ARBA" id="ARBA00040513"/>
    </source>
</evidence>
<dbReference type="PANTHER" id="PTHR31064:SF30">
    <property type="entry name" value="HIGH-AFFINITY POTASSIUM TRANSPORT PROTEIN-RELATED"/>
    <property type="match status" value="1"/>
</dbReference>
<dbReference type="GO" id="GO:0005886">
    <property type="term" value="C:plasma membrane"/>
    <property type="evidence" value="ECO:0007669"/>
    <property type="project" value="TreeGrafter"/>
</dbReference>
<feature type="transmembrane region" description="Helical" evidence="11">
    <location>
        <begin position="889"/>
        <end position="911"/>
    </location>
</feature>
<dbReference type="GO" id="GO:0034457">
    <property type="term" value="C:Mpp10 complex"/>
    <property type="evidence" value="ECO:0007669"/>
    <property type="project" value="UniProtKB-ARBA"/>
</dbReference>
<feature type="transmembrane region" description="Helical" evidence="11">
    <location>
        <begin position="860"/>
        <end position="877"/>
    </location>
</feature>
<dbReference type="GO" id="GO:0005654">
    <property type="term" value="C:nucleoplasm"/>
    <property type="evidence" value="ECO:0007669"/>
    <property type="project" value="UniProtKB-ARBA"/>
</dbReference>
<dbReference type="OrthoDB" id="9999863at2759"/>
<evidence type="ECO:0000256" key="5">
    <source>
        <dbReference type="ARBA" id="ARBA00022958"/>
    </source>
</evidence>
<keyword evidence="6 11" id="KW-1133">Transmembrane helix</keyword>
<protein>
    <recommendedName>
        <fullName evidence="9">U3 small nucleolar ribonucleoprotein protein IMP4</fullName>
    </recommendedName>
</protein>
<dbReference type="SUPFAM" id="SSF52954">
    <property type="entry name" value="Class II aaRS ABD-related"/>
    <property type="match status" value="1"/>
</dbReference>
<dbReference type="Pfam" id="PF02386">
    <property type="entry name" value="TrkH"/>
    <property type="match status" value="1"/>
</dbReference>
<feature type="region of interest" description="Disordered" evidence="10">
    <location>
        <begin position="392"/>
        <end position="514"/>
    </location>
</feature>
<evidence type="ECO:0000256" key="11">
    <source>
        <dbReference type="SAM" id="Phobius"/>
    </source>
</evidence>
<feature type="domain" description="Brix" evidence="12">
    <location>
        <begin position="1099"/>
        <end position="1280"/>
    </location>
</feature>
<dbReference type="Pfam" id="PF04427">
    <property type="entry name" value="Brix"/>
    <property type="match status" value="1"/>
</dbReference>
<feature type="transmembrane region" description="Helical" evidence="11">
    <location>
        <begin position="51"/>
        <end position="69"/>
    </location>
</feature>
<evidence type="ECO:0000256" key="10">
    <source>
        <dbReference type="SAM" id="MobiDB-lite"/>
    </source>
</evidence>
<feature type="transmembrane region" description="Helical" evidence="11">
    <location>
        <begin position="807"/>
        <end position="825"/>
    </location>
</feature>
<proteinExistence type="predicted"/>
<evidence type="ECO:0000259" key="12">
    <source>
        <dbReference type="PROSITE" id="PS50833"/>
    </source>
</evidence>
<evidence type="ECO:0000256" key="7">
    <source>
        <dbReference type="ARBA" id="ARBA00023065"/>
    </source>
</evidence>
<dbReference type="PANTHER" id="PTHR31064">
    <property type="entry name" value="POTASSIUM TRANSPORT PROTEIN DDB_G0292412-RELATED"/>
    <property type="match status" value="1"/>
</dbReference>
<dbReference type="GO" id="GO:0030007">
    <property type="term" value="P:intracellular potassium ion homeostasis"/>
    <property type="evidence" value="ECO:0007669"/>
    <property type="project" value="TreeGrafter"/>
</dbReference>
<feature type="transmembrane region" description="Helical" evidence="11">
    <location>
        <begin position="738"/>
        <end position="758"/>
    </location>
</feature>
<accession>A0A2P7YK17</accession>
<dbReference type="GO" id="GO:0019843">
    <property type="term" value="F:rRNA binding"/>
    <property type="evidence" value="ECO:0007669"/>
    <property type="project" value="InterPro"/>
</dbReference>